<evidence type="ECO:0000256" key="1">
    <source>
        <dbReference type="ARBA" id="ARBA00022763"/>
    </source>
</evidence>
<gene>
    <name evidence="5" type="ORF">F0U44_11845</name>
</gene>
<keyword evidence="2" id="KW-0378">Hydrolase</keyword>
<dbReference type="AlphaFoldDB" id="A0A5B1LG39"/>
<keyword evidence="1" id="KW-0227">DNA damage</keyword>
<dbReference type="GO" id="GO:0004844">
    <property type="term" value="F:uracil DNA N-glycosylase activity"/>
    <property type="evidence" value="ECO:0007669"/>
    <property type="project" value="TreeGrafter"/>
</dbReference>
<dbReference type="InterPro" id="IPR015637">
    <property type="entry name" value="MUG/TDG"/>
</dbReference>
<dbReference type="PANTHER" id="PTHR12159:SF9">
    <property type="entry name" value="G_T MISMATCH-SPECIFIC THYMINE DNA GLYCOSYLASE"/>
    <property type="match status" value="1"/>
</dbReference>
<dbReference type="SMART" id="SM00987">
    <property type="entry name" value="UreE_C"/>
    <property type="match status" value="1"/>
</dbReference>
<sequence>MVPSGQDGAVRRTFSRAELESFRDAEVPDLLPTSPGQPLKLLFVGINPGLWTAATQTHFAHPGNRFYPALLLGGVITEPIDPAAGMTDAERDVLRARGIGITNLVRRATAKASELDNDELEAGGAALTALVTRMRPTVVAVAGITAYRTAFGRPKAVMGRQPEDLAGAELWVVPNPSGLNAHETVATLAEAYGAVARAAGLVDNR</sequence>
<evidence type="ECO:0000259" key="4">
    <source>
        <dbReference type="SMART" id="SM00986"/>
    </source>
</evidence>
<dbReference type="CDD" id="cd10028">
    <property type="entry name" value="UDG-F2_TDG_MUG"/>
    <property type="match status" value="1"/>
</dbReference>
<dbReference type="Pfam" id="PF03167">
    <property type="entry name" value="UDG"/>
    <property type="match status" value="1"/>
</dbReference>
<evidence type="ECO:0000313" key="5">
    <source>
        <dbReference type="EMBL" id="KAA1419138.1"/>
    </source>
</evidence>
<name>A0A5B1LG39_9ACTN</name>
<dbReference type="Proteomes" id="UP000325003">
    <property type="component" value="Unassembled WGS sequence"/>
</dbReference>
<evidence type="ECO:0000313" key="6">
    <source>
        <dbReference type="Proteomes" id="UP000325003"/>
    </source>
</evidence>
<accession>A0A5B1LG39</accession>
<evidence type="ECO:0000256" key="3">
    <source>
        <dbReference type="ARBA" id="ARBA00023204"/>
    </source>
</evidence>
<dbReference type="InterPro" id="IPR036895">
    <property type="entry name" value="Uracil-DNA_glycosylase-like_sf"/>
</dbReference>
<protein>
    <submittedName>
        <fullName evidence="5">Mismatch-specific DNA-glycosylase</fullName>
    </submittedName>
</protein>
<reference evidence="5 6" key="2">
    <citation type="submission" date="2019-09" db="EMBL/GenBank/DDBJ databases">
        <authorList>
            <person name="Jin C."/>
        </authorList>
    </citation>
    <scope>NUCLEOTIDE SEQUENCE [LARGE SCALE GENOMIC DNA]</scope>
    <source>
        <strain evidence="5 6">BN130099</strain>
    </source>
</reference>
<dbReference type="InterPro" id="IPR005122">
    <property type="entry name" value="Uracil-DNA_glycosylase-like"/>
</dbReference>
<reference evidence="5 6" key="1">
    <citation type="submission" date="2019-09" db="EMBL/GenBank/DDBJ databases">
        <title>Nocardioides panacisoli sp. nov., isolated from the soil of a ginseng field.</title>
        <authorList>
            <person name="Cho C."/>
        </authorList>
    </citation>
    <scope>NUCLEOTIDE SEQUENCE [LARGE SCALE GENOMIC DNA]</scope>
    <source>
        <strain evidence="5 6">BN130099</strain>
    </source>
</reference>
<keyword evidence="6" id="KW-1185">Reference proteome</keyword>
<dbReference type="SUPFAM" id="SSF52141">
    <property type="entry name" value="Uracil-DNA glycosylase-like"/>
    <property type="match status" value="1"/>
</dbReference>
<dbReference type="PANTHER" id="PTHR12159">
    <property type="entry name" value="G/T AND G/U MISMATCH-SPECIFIC DNA GLYCOSYLASE"/>
    <property type="match status" value="1"/>
</dbReference>
<dbReference type="Gene3D" id="3.40.470.10">
    <property type="entry name" value="Uracil-DNA glycosylase-like domain"/>
    <property type="match status" value="1"/>
</dbReference>
<comment type="caution">
    <text evidence="5">The sequence shown here is derived from an EMBL/GenBank/DDBJ whole genome shotgun (WGS) entry which is preliminary data.</text>
</comment>
<dbReference type="GO" id="GO:0006285">
    <property type="term" value="P:base-excision repair, AP site formation"/>
    <property type="evidence" value="ECO:0007669"/>
    <property type="project" value="InterPro"/>
</dbReference>
<proteinExistence type="predicted"/>
<feature type="domain" description="Uracil-DNA glycosylase-like" evidence="4">
    <location>
        <begin position="32"/>
        <end position="189"/>
    </location>
</feature>
<dbReference type="EMBL" id="VUJV01000003">
    <property type="protein sequence ID" value="KAA1419138.1"/>
    <property type="molecule type" value="Genomic_DNA"/>
</dbReference>
<keyword evidence="3" id="KW-0234">DNA repair</keyword>
<dbReference type="SMART" id="SM00986">
    <property type="entry name" value="UDG"/>
    <property type="match status" value="1"/>
</dbReference>
<evidence type="ECO:0000256" key="2">
    <source>
        <dbReference type="ARBA" id="ARBA00022801"/>
    </source>
</evidence>
<dbReference type="GO" id="GO:0008263">
    <property type="term" value="F:pyrimidine-specific mismatch base pair DNA N-glycosylase activity"/>
    <property type="evidence" value="ECO:0007669"/>
    <property type="project" value="TreeGrafter"/>
</dbReference>
<organism evidence="5 6">
    <name type="scientific">Nocardioides humilatus</name>
    <dbReference type="NCBI Taxonomy" id="2607660"/>
    <lineage>
        <taxon>Bacteria</taxon>
        <taxon>Bacillati</taxon>
        <taxon>Actinomycetota</taxon>
        <taxon>Actinomycetes</taxon>
        <taxon>Propionibacteriales</taxon>
        <taxon>Nocardioidaceae</taxon>
        <taxon>Nocardioides</taxon>
    </lineage>
</organism>